<dbReference type="EMBL" id="MIEK01000023">
    <property type="protein sequence ID" value="OEH82387.1"/>
    <property type="molecule type" value="Genomic_DNA"/>
</dbReference>
<evidence type="ECO:0000256" key="1">
    <source>
        <dbReference type="SAM" id="SignalP"/>
    </source>
</evidence>
<proteinExistence type="predicted"/>
<dbReference type="AlphaFoldDB" id="A0A1E5KX02"/>
<protein>
    <recommendedName>
        <fullName evidence="2">WxL domain-containing protein</fullName>
    </recommendedName>
</protein>
<name>A0A1E5KX02_9ENTE</name>
<organism evidence="3 4">
    <name type="scientific">Enterococcus rivorum</name>
    <dbReference type="NCBI Taxonomy" id="762845"/>
    <lineage>
        <taxon>Bacteria</taxon>
        <taxon>Bacillati</taxon>
        <taxon>Bacillota</taxon>
        <taxon>Bacilli</taxon>
        <taxon>Lactobacillales</taxon>
        <taxon>Enterococcaceae</taxon>
        <taxon>Enterococcus</taxon>
    </lineage>
</organism>
<gene>
    <name evidence="3" type="ORF">BCR26_02855</name>
</gene>
<feature type="signal peptide" evidence="1">
    <location>
        <begin position="1"/>
        <end position="28"/>
    </location>
</feature>
<evidence type="ECO:0000259" key="2">
    <source>
        <dbReference type="Pfam" id="PF13731"/>
    </source>
</evidence>
<sequence>MSKKVQLLSVSFGVCILFSILFSDSVQATSSVPGEGLIEFQGTYPRQVIDPEHPGESADPGGSPYTTGDLRIDYVPKFEFWKVKRVKTDQVYYGNAQLFHGNTGVRGNYIQLSDYRATGGGWTLQVRQETQFRNEGTINKELKGAVISLDKSWANSTSSSTAPLVSKEVIQMNRIGETYNLAEAKKGTGEGTWAIIFGATNDNSQKMKNTLVPKLDSKGNPVVDSNFENKPIYENTALSLSIPGATKKDLVTYQTVITWILSELP</sequence>
<feature type="domain" description="WxL" evidence="2">
    <location>
        <begin position="29"/>
        <end position="265"/>
    </location>
</feature>
<evidence type="ECO:0000313" key="4">
    <source>
        <dbReference type="Proteomes" id="UP000095256"/>
    </source>
</evidence>
<dbReference type="RefSeq" id="WP_069698662.1">
    <property type="nucleotide sequence ID" value="NZ_JAGGMA010000001.1"/>
</dbReference>
<dbReference type="STRING" id="762845.BCR26_02855"/>
<dbReference type="Pfam" id="PF13731">
    <property type="entry name" value="WxL"/>
    <property type="match status" value="1"/>
</dbReference>
<dbReference type="InterPro" id="IPR027994">
    <property type="entry name" value="WxL_dom"/>
</dbReference>
<keyword evidence="4" id="KW-1185">Reference proteome</keyword>
<feature type="chain" id="PRO_5009180540" description="WxL domain-containing protein" evidence="1">
    <location>
        <begin position="29"/>
        <end position="265"/>
    </location>
</feature>
<dbReference type="Proteomes" id="UP000095256">
    <property type="component" value="Unassembled WGS sequence"/>
</dbReference>
<dbReference type="OrthoDB" id="2339326at2"/>
<reference evidence="3 4" key="1">
    <citation type="submission" date="2016-09" db="EMBL/GenBank/DDBJ databases">
        <authorList>
            <person name="Capua I."/>
            <person name="De Benedictis P."/>
            <person name="Joannis T."/>
            <person name="Lombin L.H."/>
            <person name="Cattoli G."/>
        </authorList>
    </citation>
    <scope>NUCLEOTIDE SEQUENCE [LARGE SCALE GENOMIC DNA]</scope>
    <source>
        <strain evidence="3 4">LMG 25899</strain>
    </source>
</reference>
<accession>A0A1E5KX02</accession>
<keyword evidence="1" id="KW-0732">Signal</keyword>
<comment type="caution">
    <text evidence="3">The sequence shown here is derived from an EMBL/GenBank/DDBJ whole genome shotgun (WGS) entry which is preliminary data.</text>
</comment>
<evidence type="ECO:0000313" key="3">
    <source>
        <dbReference type="EMBL" id="OEH82387.1"/>
    </source>
</evidence>